<feature type="domain" description="HTH araC/xylS-type" evidence="4">
    <location>
        <begin position="199"/>
        <end position="296"/>
    </location>
</feature>
<keyword evidence="1" id="KW-0805">Transcription regulation</keyword>
<dbReference type="PRINTS" id="PR00032">
    <property type="entry name" value="HTHARAC"/>
</dbReference>
<proteinExistence type="predicted"/>
<dbReference type="Pfam" id="PF12852">
    <property type="entry name" value="Cupin_6"/>
    <property type="match status" value="1"/>
</dbReference>
<reference evidence="5 6" key="1">
    <citation type="submission" date="2018-08" db="EMBL/GenBank/DDBJ databases">
        <title>Genomic Encyclopedia of Type Strains, Phase III (KMG-III): the genomes of soil and plant-associated and newly described type strains.</title>
        <authorList>
            <person name="Whitman W."/>
        </authorList>
    </citation>
    <scope>NUCLEOTIDE SEQUENCE [LARGE SCALE GENOMIC DNA]</scope>
    <source>
        <strain evidence="5 6">CECT 7375</strain>
    </source>
</reference>
<protein>
    <submittedName>
        <fullName evidence="5">AraC family transcriptional regulator</fullName>
    </submittedName>
</protein>
<dbReference type="InterPro" id="IPR018060">
    <property type="entry name" value="HTH_AraC"/>
</dbReference>
<evidence type="ECO:0000313" key="6">
    <source>
        <dbReference type="Proteomes" id="UP000256542"/>
    </source>
</evidence>
<organism evidence="5 6">
    <name type="scientific">Marinomonas pollencensis</name>
    <dbReference type="NCBI Taxonomy" id="491954"/>
    <lineage>
        <taxon>Bacteria</taxon>
        <taxon>Pseudomonadati</taxon>
        <taxon>Pseudomonadota</taxon>
        <taxon>Gammaproteobacteria</taxon>
        <taxon>Oceanospirillales</taxon>
        <taxon>Oceanospirillaceae</taxon>
        <taxon>Marinomonas</taxon>
    </lineage>
</organism>
<evidence type="ECO:0000256" key="2">
    <source>
        <dbReference type="ARBA" id="ARBA00023125"/>
    </source>
</evidence>
<dbReference type="SMART" id="SM00342">
    <property type="entry name" value="HTH_ARAC"/>
    <property type="match status" value="1"/>
</dbReference>
<dbReference type="PROSITE" id="PS01124">
    <property type="entry name" value="HTH_ARAC_FAMILY_2"/>
    <property type="match status" value="1"/>
</dbReference>
<sequence>MLSHSTYKDPLSIMLSTVRLNVELSVNAQFCGGWLLGHKTGAKSFHLISHGECRLALAGEEEQVLHAGDLIVFMREVQHKLYPVECSEDEMEKLAFDSGLKKGTTGILCGSFSYENETSESVLNALPAVLVVKKNAQTKSWVDPLVSLIQLESCAADLGSDLILKQLAESLIIHSIRSHIKSGTFDIGILKLIADQKLSKALIAIQNEPESNWTLEQLARESAMSRTAFSTQFKSVSGWTPMEYLTWWRMQKAWSMIVDGKSVGFVAESVGYRSESAFSRIFKKEFGLGPGELRKQYKAG</sequence>
<name>A0A3E0DLP7_9GAMM</name>
<dbReference type="Proteomes" id="UP000256542">
    <property type="component" value="Unassembled WGS sequence"/>
</dbReference>
<dbReference type="RefSeq" id="WP_115898265.1">
    <property type="nucleotide sequence ID" value="NZ_QUNG01000008.1"/>
</dbReference>
<evidence type="ECO:0000313" key="5">
    <source>
        <dbReference type="EMBL" id="REG82701.1"/>
    </source>
</evidence>
<dbReference type="OrthoDB" id="9783876at2"/>
<evidence type="ECO:0000256" key="1">
    <source>
        <dbReference type="ARBA" id="ARBA00023015"/>
    </source>
</evidence>
<evidence type="ECO:0000256" key="3">
    <source>
        <dbReference type="ARBA" id="ARBA00023163"/>
    </source>
</evidence>
<evidence type="ECO:0000259" key="4">
    <source>
        <dbReference type="PROSITE" id="PS01124"/>
    </source>
</evidence>
<dbReference type="Gene3D" id="1.10.10.60">
    <property type="entry name" value="Homeodomain-like"/>
    <property type="match status" value="2"/>
</dbReference>
<dbReference type="GO" id="GO:0003700">
    <property type="term" value="F:DNA-binding transcription factor activity"/>
    <property type="evidence" value="ECO:0007669"/>
    <property type="project" value="InterPro"/>
</dbReference>
<dbReference type="SUPFAM" id="SSF46689">
    <property type="entry name" value="Homeodomain-like"/>
    <property type="match status" value="2"/>
</dbReference>
<keyword evidence="6" id="KW-1185">Reference proteome</keyword>
<dbReference type="AlphaFoldDB" id="A0A3E0DLP7"/>
<dbReference type="Pfam" id="PF12833">
    <property type="entry name" value="HTH_18"/>
    <property type="match status" value="1"/>
</dbReference>
<keyword evidence="2" id="KW-0238">DNA-binding</keyword>
<dbReference type="InterPro" id="IPR032783">
    <property type="entry name" value="AraC_lig"/>
</dbReference>
<dbReference type="GO" id="GO:0043565">
    <property type="term" value="F:sequence-specific DNA binding"/>
    <property type="evidence" value="ECO:0007669"/>
    <property type="project" value="InterPro"/>
</dbReference>
<keyword evidence="3" id="KW-0804">Transcription</keyword>
<dbReference type="InterPro" id="IPR020449">
    <property type="entry name" value="Tscrpt_reg_AraC-type_HTH"/>
</dbReference>
<accession>A0A3E0DLP7</accession>
<gene>
    <name evidence="5" type="ORF">DFP81_108135</name>
</gene>
<dbReference type="InterPro" id="IPR009057">
    <property type="entry name" value="Homeodomain-like_sf"/>
</dbReference>
<dbReference type="EMBL" id="QUNG01000008">
    <property type="protein sequence ID" value="REG82701.1"/>
    <property type="molecule type" value="Genomic_DNA"/>
</dbReference>
<comment type="caution">
    <text evidence="5">The sequence shown here is derived from an EMBL/GenBank/DDBJ whole genome shotgun (WGS) entry which is preliminary data.</text>
</comment>
<dbReference type="PANTHER" id="PTHR11019">
    <property type="entry name" value="HTH-TYPE TRANSCRIPTIONAL REGULATOR NIMR"/>
    <property type="match status" value="1"/>
</dbReference>
<dbReference type="PANTHER" id="PTHR11019:SF159">
    <property type="entry name" value="TRANSCRIPTIONAL REGULATOR-RELATED"/>
    <property type="match status" value="1"/>
</dbReference>